<dbReference type="SMART" id="SM00342">
    <property type="entry name" value="HTH_ARAC"/>
    <property type="match status" value="1"/>
</dbReference>
<dbReference type="RefSeq" id="WP_069032208.1">
    <property type="nucleotide sequence ID" value="NZ_MDKC01000001.1"/>
</dbReference>
<dbReference type="PANTHER" id="PTHR43436:SF1">
    <property type="entry name" value="TRANSCRIPTIONAL REGULATORY PROTEIN"/>
    <property type="match status" value="1"/>
</dbReference>
<dbReference type="InterPro" id="IPR018060">
    <property type="entry name" value="HTH_AraC"/>
</dbReference>
<organism evidence="4 5">
    <name type="scientific">Gottfriedia luciferensis</name>
    <dbReference type="NCBI Taxonomy" id="178774"/>
    <lineage>
        <taxon>Bacteria</taxon>
        <taxon>Bacillati</taxon>
        <taxon>Bacillota</taxon>
        <taxon>Bacilli</taxon>
        <taxon>Bacillales</taxon>
        <taxon>Bacillaceae</taxon>
        <taxon>Gottfriedia</taxon>
    </lineage>
</organism>
<dbReference type="PANTHER" id="PTHR43436">
    <property type="entry name" value="ARAC-FAMILY TRANSCRIPTIONAL REGULATOR"/>
    <property type="match status" value="1"/>
</dbReference>
<keyword evidence="5" id="KW-1185">Reference proteome</keyword>
<protein>
    <submittedName>
        <fullName evidence="4">AraC family transcriptional regulator</fullName>
    </submittedName>
</protein>
<reference evidence="4 5" key="1">
    <citation type="submission" date="2016-07" db="EMBL/GenBank/DDBJ databases">
        <authorList>
            <person name="Townsley L."/>
            <person name="Shank E.A."/>
        </authorList>
    </citation>
    <scope>NUCLEOTIDE SEQUENCE [LARGE SCALE GENOMIC DNA]</scope>
    <source>
        <strain evidence="4 5">CH01</strain>
    </source>
</reference>
<name>A0ABX2ZZQ0_9BACI</name>
<dbReference type="Pfam" id="PF12833">
    <property type="entry name" value="HTH_18"/>
    <property type="match status" value="1"/>
</dbReference>
<evidence type="ECO:0000259" key="3">
    <source>
        <dbReference type="PROSITE" id="PS01124"/>
    </source>
</evidence>
<dbReference type="InterPro" id="IPR009594">
    <property type="entry name" value="Tscrpt_reg_HTH_AraC_N"/>
</dbReference>
<dbReference type="PROSITE" id="PS01124">
    <property type="entry name" value="HTH_ARAC_FAMILY_2"/>
    <property type="match status" value="1"/>
</dbReference>
<keyword evidence="2" id="KW-0804">Transcription</keyword>
<dbReference type="InterPro" id="IPR009057">
    <property type="entry name" value="Homeodomain-like_sf"/>
</dbReference>
<feature type="domain" description="HTH araC/xylS-type" evidence="3">
    <location>
        <begin position="196"/>
        <end position="294"/>
    </location>
</feature>
<accession>A0ABX2ZZQ0</accession>
<evidence type="ECO:0000256" key="2">
    <source>
        <dbReference type="ARBA" id="ARBA00023163"/>
    </source>
</evidence>
<evidence type="ECO:0000313" key="5">
    <source>
        <dbReference type="Proteomes" id="UP000094580"/>
    </source>
</evidence>
<evidence type="ECO:0000256" key="1">
    <source>
        <dbReference type="ARBA" id="ARBA00023015"/>
    </source>
</evidence>
<dbReference type="Pfam" id="PF06719">
    <property type="entry name" value="AraC_N"/>
    <property type="match status" value="1"/>
</dbReference>
<dbReference type="SUPFAM" id="SSF46689">
    <property type="entry name" value="Homeodomain-like"/>
    <property type="match status" value="2"/>
</dbReference>
<comment type="caution">
    <text evidence="4">The sequence shown here is derived from an EMBL/GenBank/DDBJ whole genome shotgun (WGS) entry which is preliminary data.</text>
</comment>
<dbReference type="Gene3D" id="1.10.10.60">
    <property type="entry name" value="Homeodomain-like"/>
    <property type="match status" value="1"/>
</dbReference>
<keyword evidence="1" id="KW-0805">Transcription regulation</keyword>
<evidence type="ECO:0000313" key="4">
    <source>
        <dbReference type="EMBL" id="ODG94032.1"/>
    </source>
</evidence>
<sequence>MSEINVSYLSELIQIIDRNTSHEGVNETSINSLFFIRESTITDPKYRVYKPSLCIVVSGKKELLLGNESFKYGPGNYLVASVDLPVTGQVIEATPSALYLALKLEFNPGQILEILTDTKIPTNSKEIAKRAIFVNELEGSILDAVIRLARLTESPEDIPFLAPIFTKEILYRVLRGQNGNILQQIAIEGSTTNRINEVIEQIKANFYKSLRIDELAEIANMSVSSLHRHFKDVTAMSPLQFQKHLRLQEARLLLLSESSDTQEVAFRVGYESPSQFSREYSRLFGFPPKEDLKRMRAK</sequence>
<proteinExistence type="predicted"/>
<dbReference type="Proteomes" id="UP000094580">
    <property type="component" value="Unassembled WGS sequence"/>
</dbReference>
<dbReference type="EMBL" id="MDKC01000001">
    <property type="protein sequence ID" value="ODG94032.1"/>
    <property type="molecule type" value="Genomic_DNA"/>
</dbReference>
<gene>
    <name evidence="4" type="ORF">BED47_02350</name>
</gene>